<keyword evidence="2" id="KW-1185">Reference proteome</keyword>
<comment type="caution">
    <text evidence="1">The sequence shown here is derived from an EMBL/GenBank/DDBJ whole genome shotgun (WGS) entry which is preliminary data.</text>
</comment>
<gene>
    <name evidence="1" type="ORF">Q2T77_26605</name>
</gene>
<proteinExistence type="predicted"/>
<dbReference type="Proteomes" id="UP001169027">
    <property type="component" value="Unassembled WGS sequence"/>
</dbReference>
<evidence type="ECO:0000313" key="2">
    <source>
        <dbReference type="Proteomes" id="UP001169027"/>
    </source>
</evidence>
<dbReference type="InterPro" id="IPR021390">
    <property type="entry name" value="DUF3025"/>
</dbReference>
<organism evidence="1 2">
    <name type="scientific">Variovorax ginsengisoli</name>
    <dbReference type="NCBI Taxonomy" id="363844"/>
    <lineage>
        <taxon>Bacteria</taxon>
        <taxon>Pseudomonadati</taxon>
        <taxon>Pseudomonadota</taxon>
        <taxon>Betaproteobacteria</taxon>
        <taxon>Burkholderiales</taxon>
        <taxon>Comamonadaceae</taxon>
        <taxon>Variovorax</taxon>
    </lineage>
</organism>
<sequence length="256" mass="27696">MAAGLAVDAAAPWLAPFVPRVQRVAARTASGAGVAEALAREPSPIDLAAGPLRFVAGDSAGAEAYEAFIFRTAGVPTRDNLHDLFNGLVWLRFPHAKRRLNELQAAEIARAGIGATRGPLRDALTLFDENGAVLDAPPDLWEALVARDWQRLFVTRRDLWRDARLQLFGHALLEKLAAPRKAATAHVLVAPGASPSLGPEDTRIAAALDPAWLATKPFVPLPVLGVPGWWAPNEAPAFYDDPFVFRSPRPRREISF</sequence>
<evidence type="ECO:0000313" key="1">
    <source>
        <dbReference type="EMBL" id="MDO1535862.1"/>
    </source>
</evidence>
<protein>
    <submittedName>
        <fullName evidence="1">DUF3025 domain-containing protein</fullName>
    </submittedName>
</protein>
<accession>A0ABT8SCE0</accession>
<dbReference type="RefSeq" id="WP_301813700.1">
    <property type="nucleotide sequence ID" value="NZ_JAUJZH010000023.1"/>
</dbReference>
<dbReference type="Pfam" id="PF11227">
    <property type="entry name" value="DUF3025"/>
    <property type="match status" value="1"/>
</dbReference>
<name>A0ABT8SCE0_9BURK</name>
<reference evidence="1" key="1">
    <citation type="submission" date="2023-06" db="EMBL/GenBank/DDBJ databases">
        <authorList>
            <person name="Jiang Y."/>
            <person name="Liu Q."/>
        </authorList>
    </citation>
    <scope>NUCLEOTIDE SEQUENCE</scope>
    <source>
        <strain evidence="1">CGMCC 1.12090</strain>
    </source>
</reference>
<dbReference type="EMBL" id="JAUKVY010000023">
    <property type="protein sequence ID" value="MDO1535862.1"/>
    <property type="molecule type" value="Genomic_DNA"/>
</dbReference>